<evidence type="ECO:0000256" key="7">
    <source>
        <dbReference type="ARBA" id="ARBA00023125"/>
    </source>
</evidence>
<dbReference type="PROSITE" id="PS00031">
    <property type="entry name" value="NUCLEAR_REC_DBD_1"/>
    <property type="match status" value="1"/>
</dbReference>
<evidence type="ECO:0000313" key="14">
    <source>
        <dbReference type="EMBL" id="CAH1272304.1"/>
    </source>
</evidence>
<evidence type="ECO:0000259" key="13">
    <source>
        <dbReference type="PROSITE" id="PS51843"/>
    </source>
</evidence>
<evidence type="ECO:0000256" key="3">
    <source>
        <dbReference type="ARBA" id="ARBA00022723"/>
    </source>
</evidence>
<keyword evidence="4" id="KW-0863">Zinc-finger</keyword>
<dbReference type="InterPro" id="IPR000536">
    <property type="entry name" value="Nucl_hrmn_rcpt_lig-bd"/>
</dbReference>
<keyword evidence="5" id="KW-0862">Zinc</keyword>
<dbReference type="InterPro" id="IPR001628">
    <property type="entry name" value="Znf_hrmn_rcpt"/>
</dbReference>
<evidence type="ECO:0000256" key="4">
    <source>
        <dbReference type="ARBA" id="ARBA00022771"/>
    </source>
</evidence>
<feature type="domain" description="NR LBD" evidence="13">
    <location>
        <begin position="598"/>
        <end position="819"/>
    </location>
</feature>
<dbReference type="PRINTS" id="PR00398">
    <property type="entry name" value="STRDHORMONER"/>
</dbReference>
<protein>
    <submittedName>
        <fullName evidence="14">RXRG protein</fullName>
    </submittedName>
</protein>
<keyword evidence="7" id="KW-0238">DNA-binding</keyword>
<feature type="region of interest" description="Disordered" evidence="11">
    <location>
        <begin position="821"/>
        <end position="842"/>
    </location>
</feature>
<dbReference type="InterPro" id="IPR001723">
    <property type="entry name" value="Nuclear_hrmn_rcpt"/>
</dbReference>
<sequence length="842" mass="92767">MTEHRAHMDSAQNHQPYDKVSTVESLVSKGINPILGEHIFLGRSLLCPPKPTFKTPKLPLRVHWKMFSKSGEHSGTKVPWLNASNDARSHAGIAANGQDVEAERRGEKRKDDWDGLSALMQRDRDYLPPTPPPKKDKRWKGSSPATSDCSLSTPHSPATPHCSPLSYLDFNLDSPICSPRTPMSLGDWSSPLSPKSNYGPLSPLPKHGGQRRTRSPPENALDLSWKDIRSSSNGEAKPLEARQHVSKGKNLNGLLTSPPFLMEPTQRDVPNHQPPSPAGRQSLPDKDLMLKGSPRLLHPGHHPMATMGINMPPPQRSRQKSPVRSPSGANQKIPNYSYPSMVPMATGSMATGSMFGGMMPATSHPSMFLSPSSPMFLPSPCSPMSLPEEPSPVAVAGPSQSPRSPAVKNEESPSSFLDTSQPDSTSSDSVGEDSSSQPTSSTTADGDSPVGKPCPVCGDKISGFHYGIFSCESCKGFFKRTIQNKKNYKCLAAAKCDVSLKTRKRCPACRFSKCLSKGMKLEAIREDRTRGGRSTYEGALHTAKLKNNGYGEAKRRRHSMAGQLNFAPFQPLTPSAANGFARNQPLVKVKQEPLSDYPQEKTIPPLLQEFLTLESLMDEMQQMQLFEMDFARLCQMTEIQLRKMVKWACRMPLFSQVESEDQVLLLQSAWGNLLLLSACFHSLPHTSALYGTEEGKKKAESLGLDAFITRMIDQVEHLRRLKVDHNEYVALKALILLNPDVKGIKNRNLLLDYQDQVQVALQTYTESHYPEDPNKTGELLLRLTEIERACFIGKDHLVFRYITGQLPTCQLLTELLGVESTSKDTGQGSSLSTELSAAGLNE</sequence>
<feature type="compositionally biased region" description="Low complexity" evidence="11">
    <location>
        <begin position="380"/>
        <end position="392"/>
    </location>
</feature>
<feature type="domain" description="Nuclear receptor" evidence="12">
    <location>
        <begin position="451"/>
        <end position="526"/>
    </location>
</feature>
<name>A0A8K0EXA4_BRALA</name>
<comment type="similarity">
    <text evidence="2">Belongs to the nuclear hormone receptor family. NR5 subfamily.</text>
</comment>
<evidence type="ECO:0000256" key="8">
    <source>
        <dbReference type="ARBA" id="ARBA00023163"/>
    </source>
</evidence>
<dbReference type="FunFam" id="3.30.50.10:FF:000037">
    <property type="entry name" value="Nuclear hormone receptor FTZ-F1 beta"/>
    <property type="match status" value="1"/>
</dbReference>
<keyword evidence="10" id="KW-0539">Nucleus</keyword>
<organism evidence="14 15">
    <name type="scientific">Branchiostoma lanceolatum</name>
    <name type="common">Common lancelet</name>
    <name type="synonym">Amphioxus lanceolatum</name>
    <dbReference type="NCBI Taxonomy" id="7740"/>
    <lineage>
        <taxon>Eukaryota</taxon>
        <taxon>Metazoa</taxon>
        <taxon>Chordata</taxon>
        <taxon>Cephalochordata</taxon>
        <taxon>Leptocardii</taxon>
        <taxon>Amphioxiformes</taxon>
        <taxon>Branchiostomatidae</taxon>
        <taxon>Branchiostoma</taxon>
    </lineage>
</organism>
<feature type="region of interest" description="Disordered" evidence="11">
    <location>
        <begin position="93"/>
        <end position="158"/>
    </location>
</feature>
<dbReference type="SMART" id="SM00430">
    <property type="entry name" value="HOLI"/>
    <property type="match status" value="1"/>
</dbReference>
<dbReference type="InterPro" id="IPR035500">
    <property type="entry name" value="NHR-like_dom_sf"/>
</dbReference>
<evidence type="ECO:0000313" key="15">
    <source>
        <dbReference type="Proteomes" id="UP000838412"/>
    </source>
</evidence>
<dbReference type="EMBL" id="OV696693">
    <property type="protein sequence ID" value="CAH1272304.1"/>
    <property type="molecule type" value="Genomic_DNA"/>
</dbReference>
<evidence type="ECO:0000256" key="10">
    <source>
        <dbReference type="ARBA" id="ARBA00023242"/>
    </source>
</evidence>
<accession>A0A8K0EXA4</accession>
<dbReference type="PROSITE" id="PS51030">
    <property type="entry name" value="NUCLEAR_REC_DBD_2"/>
    <property type="match status" value="1"/>
</dbReference>
<dbReference type="SUPFAM" id="SSF57716">
    <property type="entry name" value="Glucocorticoid receptor-like (DNA-binding domain)"/>
    <property type="match status" value="1"/>
</dbReference>
<evidence type="ECO:0000256" key="9">
    <source>
        <dbReference type="ARBA" id="ARBA00023170"/>
    </source>
</evidence>
<dbReference type="PROSITE" id="PS51843">
    <property type="entry name" value="NR_LBD"/>
    <property type="match status" value="1"/>
</dbReference>
<evidence type="ECO:0000256" key="6">
    <source>
        <dbReference type="ARBA" id="ARBA00023015"/>
    </source>
</evidence>
<proteinExistence type="inferred from homology"/>
<feature type="compositionally biased region" description="Polar residues" evidence="11">
    <location>
        <begin position="821"/>
        <end position="835"/>
    </location>
</feature>
<dbReference type="PANTHER" id="PTHR24086:SF25">
    <property type="entry name" value="NUCLEAR HORMONE RECEPTOR FTZ-F1 BETA"/>
    <property type="match status" value="1"/>
</dbReference>
<keyword evidence="15" id="KW-1185">Reference proteome</keyword>
<dbReference type="InterPro" id="IPR013088">
    <property type="entry name" value="Znf_NHR/GATA"/>
</dbReference>
<dbReference type="Gene3D" id="3.30.50.10">
    <property type="entry name" value="Erythroid Transcription Factor GATA-1, subunit A"/>
    <property type="match status" value="1"/>
</dbReference>
<gene>
    <name evidence="14" type="primary">RXRG</name>
    <name evidence="14" type="ORF">BLAG_LOCUS23988</name>
</gene>
<dbReference type="Gene3D" id="1.10.565.10">
    <property type="entry name" value="Retinoid X Receptor"/>
    <property type="match status" value="1"/>
</dbReference>
<dbReference type="GO" id="GO:0005634">
    <property type="term" value="C:nucleus"/>
    <property type="evidence" value="ECO:0007669"/>
    <property type="project" value="UniProtKB-SubCell"/>
</dbReference>
<dbReference type="CDD" id="cd07167">
    <property type="entry name" value="NR_DBD_Lrh-1_like"/>
    <property type="match status" value="1"/>
</dbReference>
<evidence type="ECO:0000256" key="5">
    <source>
        <dbReference type="ARBA" id="ARBA00022833"/>
    </source>
</evidence>
<dbReference type="SMART" id="SM00399">
    <property type="entry name" value="ZnF_C4"/>
    <property type="match status" value="1"/>
</dbReference>
<feature type="compositionally biased region" description="Low complexity" evidence="11">
    <location>
        <begin position="418"/>
        <end position="436"/>
    </location>
</feature>
<feature type="compositionally biased region" description="Basic and acidic residues" evidence="11">
    <location>
        <begin position="101"/>
        <end position="113"/>
    </location>
</feature>
<dbReference type="PRINTS" id="PR00047">
    <property type="entry name" value="STROIDFINGER"/>
</dbReference>
<dbReference type="AlphaFoldDB" id="A0A8K0EXA4"/>
<dbReference type="PANTHER" id="PTHR24086">
    <property type="entry name" value="NUCLEAR RECEPTOR SUBFAMILY 5 GROUP A"/>
    <property type="match status" value="1"/>
</dbReference>
<feature type="region of interest" description="Disordered" evidence="11">
    <location>
        <begin position="380"/>
        <end position="450"/>
    </location>
</feature>
<evidence type="ECO:0000256" key="2">
    <source>
        <dbReference type="ARBA" id="ARBA00007536"/>
    </source>
</evidence>
<evidence type="ECO:0000259" key="12">
    <source>
        <dbReference type="PROSITE" id="PS51030"/>
    </source>
</evidence>
<dbReference type="Pfam" id="PF00104">
    <property type="entry name" value="Hormone_recep"/>
    <property type="match status" value="1"/>
</dbReference>
<dbReference type="Proteomes" id="UP000838412">
    <property type="component" value="Chromosome 8"/>
</dbReference>
<dbReference type="GO" id="GO:0043565">
    <property type="term" value="F:sequence-specific DNA binding"/>
    <property type="evidence" value="ECO:0007669"/>
    <property type="project" value="InterPro"/>
</dbReference>
<keyword evidence="9" id="KW-0675">Receptor</keyword>
<dbReference type="OrthoDB" id="5984981at2759"/>
<keyword evidence="3" id="KW-0479">Metal-binding</keyword>
<dbReference type="Pfam" id="PF00105">
    <property type="entry name" value="zf-C4"/>
    <property type="match status" value="1"/>
</dbReference>
<comment type="subcellular location">
    <subcellularLocation>
        <location evidence="1">Nucleus</location>
    </subcellularLocation>
</comment>
<feature type="region of interest" description="Disordered" evidence="11">
    <location>
        <begin position="304"/>
        <end position="339"/>
    </location>
</feature>
<dbReference type="SUPFAM" id="SSF48508">
    <property type="entry name" value="Nuclear receptor ligand-binding domain"/>
    <property type="match status" value="1"/>
</dbReference>
<evidence type="ECO:0000256" key="1">
    <source>
        <dbReference type="ARBA" id="ARBA00004123"/>
    </source>
</evidence>
<feature type="compositionally biased region" description="Polar residues" evidence="11">
    <location>
        <begin position="320"/>
        <end position="338"/>
    </location>
</feature>
<feature type="compositionally biased region" description="Polar residues" evidence="11">
    <location>
        <begin position="143"/>
        <end position="156"/>
    </location>
</feature>
<dbReference type="GO" id="GO:0004879">
    <property type="term" value="F:nuclear receptor activity"/>
    <property type="evidence" value="ECO:0007669"/>
    <property type="project" value="InterPro"/>
</dbReference>
<evidence type="ECO:0000256" key="11">
    <source>
        <dbReference type="SAM" id="MobiDB-lite"/>
    </source>
</evidence>
<feature type="region of interest" description="Disordered" evidence="11">
    <location>
        <begin position="188"/>
        <end position="286"/>
    </location>
</feature>
<keyword evidence="8" id="KW-0804">Transcription</keyword>
<dbReference type="GO" id="GO:0008270">
    <property type="term" value="F:zinc ion binding"/>
    <property type="evidence" value="ECO:0007669"/>
    <property type="project" value="UniProtKB-KW"/>
</dbReference>
<keyword evidence="6" id="KW-0805">Transcription regulation</keyword>
<reference evidence="14" key="1">
    <citation type="submission" date="2022-01" db="EMBL/GenBank/DDBJ databases">
        <authorList>
            <person name="Braso-Vives M."/>
        </authorList>
    </citation>
    <scope>NUCLEOTIDE SEQUENCE</scope>
</reference>
<dbReference type="InterPro" id="IPR016355">
    <property type="entry name" value="NR5-like"/>
</dbReference>